<proteinExistence type="predicted"/>
<sequence length="958" mass="104046">MVRIGQLYVSLENREIQRNGEALRIGTRAFDILELLIRADGEVVSKDEVMRRVWPDTVVEENNLQVHIAALRKVLGDARDMIRTVPGRGYRLIVAQAPQAAPAVPRLDTAERDELPVSNLPHGGAPLIGRDSLIDEVSAALDSARVLTLVGAGGIGKTRIALEVAGRSRARFPDGVVFVALASVSDARFAVDELANALGMKLPAGRRLLRDIAACMAGRRVLIVLDNCEHIMDAAAEIASAMTAGNPLLGVLATSREALRIKDEVLQRVPSLEVPAQDCASEAILQASAVRLFLARARGIDPQFASDERSIFLTGLVCRRLDGIPLAIELAAARAAVLGIEVLAGHLDERLRILGGGFRSALPRHQTLKATLDWSYRLLDDTERSLLRRLGVFLNGFAFEAVCHVMTGHGFSCTEILDALGGLVSKSLVVQESNAAGARYRLLETTRAYALQQLEDNGERDAASLAHAAYFCTFFERAPHRRIECPLGEWLAEFRHELGNLRAALDWAFSPHGDRRVGVELAAVAVPYLFDVSLVDECCERSRVALHALEEAEAAEAAPDAEADTAPVPLRAKLWLIASYAAALVYTHGPVRAVHDGWSEVLSLAEASGDTEFESRALWGLWNACQYGGETQAALLLARRFGTLAQRGENLTQRVIARRIEGIALHYAGEQSAARAQLEAMLSAYVRPAHRWRTVGFRIDHGIVANATLARVLWLQGETGKALALAEQALGAAQQYEHDMVTCYVLVEAVIPVALLMNEASIARHGIGMLRARASQAGFAIWLACCDCFDEYLLSRSELGRLPQFRNSLDALRALRFKAPMMMMLAQFGSVLLACGRRDDAANVIDEALRDCEQTGERWFYAELCRIRGEIALAASQMAEAESWFAAALGCARRQGAGELERRAAASMGEFRKAQRAASVAHLPGSLLLHSQGHRPTLPHLLPGAGGYPVAGAVKQEG</sequence>
<dbReference type="SUPFAM" id="SSF48452">
    <property type="entry name" value="TPR-like"/>
    <property type="match status" value="1"/>
</dbReference>
<dbReference type="Pfam" id="PF00486">
    <property type="entry name" value="Trans_reg_C"/>
    <property type="match status" value="1"/>
</dbReference>
<dbReference type="GO" id="GO:0000160">
    <property type="term" value="P:phosphorelay signal transduction system"/>
    <property type="evidence" value="ECO:0007669"/>
    <property type="project" value="InterPro"/>
</dbReference>
<dbReference type="Gene3D" id="1.25.40.10">
    <property type="entry name" value="Tetratricopeptide repeat domain"/>
    <property type="match status" value="1"/>
</dbReference>
<dbReference type="InterPro" id="IPR016032">
    <property type="entry name" value="Sig_transdc_resp-reg_C-effctor"/>
</dbReference>
<dbReference type="CDD" id="cd00383">
    <property type="entry name" value="trans_reg_C"/>
    <property type="match status" value="1"/>
</dbReference>
<gene>
    <name evidence="4" type="ORF">SAMN05216466_106339</name>
</gene>
<reference evidence="4 5" key="1">
    <citation type="submission" date="2016-10" db="EMBL/GenBank/DDBJ databases">
        <authorList>
            <person name="de Groot N.N."/>
        </authorList>
    </citation>
    <scope>NUCLEOTIDE SEQUENCE [LARGE SCALE GENOMIC DNA]</scope>
    <source>
        <strain evidence="4 5">LMG 2247</strain>
    </source>
</reference>
<accession>A0A1G7YWF6</accession>
<dbReference type="GO" id="GO:0016887">
    <property type="term" value="F:ATP hydrolysis activity"/>
    <property type="evidence" value="ECO:0007669"/>
    <property type="project" value="InterPro"/>
</dbReference>
<dbReference type="GO" id="GO:0003677">
    <property type="term" value="F:DNA binding"/>
    <property type="evidence" value="ECO:0007669"/>
    <property type="project" value="UniProtKB-UniRule"/>
</dbReference>
<dbReference type="InterPro" id="IPR036388">
    <property type="entry name" value="WH-like_DNA-bd_sf"/>
</dbReference>
<dbReference type="OrthoDB" id="9811542at2"/>
<dbReference type="PRINTS" id="PR00364">
    <property type="entry name" value="DISEASERSIST"/>
</dbReference>
<dbReference type="InterPro" id="IPR001867">
    <property type="entry name" value="OmpR/PhoB-type_DNA-bd"/>
</dbReference>
<organism evidence="4 5">
    <name type="scientific">Paraburkholderia phenazinium</name>
    <dbReference type="NCBI Taxonomy" id="60549"/>
    <lineage>
        <taxon>Bacteria</taxon>
        <taxon>Pseudomonadati</taxon>
        <taxon>Pseudomonadota</taxon>
        <taxon>Betaproteobacteria</taxon>
        <taxon>Burkholderiales</taxon>
        <taxon>Burkholderiaceae</taxon>
        <taxon>Paraburkholderia</taxon>
    </lineage>
</organism>
<dbReference type="AlphaFoldDB" id="A0A1G7YWF6"/>
<dbReference type="InterPro" id="IPR011990">
    <property type="entry name" value="TPR-like_helical_dom_sf"/>
</dbReference>
<dbReference type="InterPro" id="IPR058852">
    <property type="entry name" value="HTH_77"/>
</dbReference>
<dbReference type="EMBL" id="FNCJ01000006">
    <property type="protein sequence ID" value="SDH00606.1"/>
    <property type="molecule type" value="Genomic_DNA"/>
</dbReference>
<protein>
    <submittedName>
        <fullName evidence="4">Predicted ATPase</fullName>
    </submittedName>
</protein>
<dbReference type="SMART" id="SM00862">
    <property type="entry name" value="Trans_reg_C"/>
    <property type="match status" value="1"/>
</dbReference>
<evidence type="ECO:0000259" key="3">
    <source>
        <dbReference type="PROSITE" id="PS51755"/>
    </source>
</evidence>
<dbReference type="Gene3D" id="3.40.50.300">
    <property type="entry name" value="P-loop containing nucleotide triphosphate hydrolases"/>
    <property type="match status" value="1"/>
</dbReference>
<dbReference type="Proteomes" id="UP000199706">
    <property type="component" value="Unassembled WGS sequence"/>
</dbReference>
<dbReference type="Gene3D" id="1.10.10.10">
    <property type="entry name" value="Winged helix-like DNA-binding domain superfamily/Winged helix DNA-binding domain"/>
    <property type="match status" value="1"/>
</dbReference>
<dbReference type="InterPro" id="IPR027417">
    <property type="entry name" value="P-loop_NTPase"/>
</dbReference>
<keyword evidence="1 2" id="KW-0238">DNA-binding</keyword>
<feature type="domain" description="OmpR/PhoB-type" evidence="3">
    <location>
        <begin position="1"/>
        <end position="94"/>
    </location>
</feature>
<dbReference type="PANTHER" id="PTHR47691">
    <property type="entry name" value="REGULATOR-RELATED"/>
    <property type="match status" value="1"/>
</dbReference>
<feature type="DNA-binding region" description="OmpR/PhoB-type" evidence="2">
    <location>
        <begin position="1"/>
        <end position="94"/>
    </location>
</feature>
<dbReference type="Pfam" id="PF25872">
    <property type="entry name" value="HTH_77"/>
    <property type="match status" value="1"/>
</dbReference>
<name>A0A1G7YWF6_9BURK</name>
<dbReference type="PANTHER" id="PTHR47691:SF3">
    <property type="entry name" value="HTH-TYPE TRANSCRIPTIONAL REGULATOR RV0890C-RELATED"/>
    <property type="match status" value="1"/>
</dbReference>
<dbReference type="SUPFAM" id="SSF52540">
    <property type="entry name" value="P-loop containing nucleoside triphosphate hydrolases"/>
    <property type="match status" value="1"/>
</dbReference>
<dbReference type="Pfam" id="PF13401">
    <property type="entry name" value="AAA_22"/>
    <property type="match status" value="1"/>
</dbReference>
<dbReference type="InterPro" id="IPR049945">
    <property type="entry name" value="AAA_22"/>
</dbReference>
<evidence type="ECO:0000313" key="5">
    <source>
        <dbReference type="Proteomes" id="UP000199706"/>
    </source>
</evidence>
<dbReference type="PROSITE" id="PS51755">
    <property type="entry name" value="OMPR_PHOB"/>
    <property type="match status" value="1"/>
</dbReference>
<evidence type="ECO:0000256" key="1">
    <source>
        <dbReference type="ARBA" id="ARBA00023125"/>
    </source>
</evidence>
<evidence type="ECO:0000256" key="2">
    <source>
        <dbReference type="PROSITE-ProRule" id="PRU01091"/>
    </source>
</evidence>
<evidence type="ECO:0000313" key="4">
    <source>
        <dbReference type="EMBL" id="SDH00606.1"/>
    </source>
</evidence>
<dbReference type="GO" id="GO:0006355">
    <property type="term" value="P:regulation of DNA-templated transcription"/>
    <property type="evidence" value="ECO:0007669"/>
    <property type="project" value="InterPro"/>
</dbReference>
<dbReference type="SUPFAM" id="SSF46894">
    <property type="entry name" value="C-terminal effector domain of the bipartite response regulators"/>
    <property type="match status" value="1"/>
</dbReference>